<gene>
    <name evidence="6" type="ORF">GCM10022402_38070</name>
</gene>
<name>A0ABP7G562_9ACTN</name>
<dbReference type="InterPro" id="IPR020841">
    <property type="entry name" value="PKS_Beta-ketoAc_synthase_dom"/>
</dbReference>
<dbReference type="PANTHER" id="PTHR43775">
    <property type="entry name" value="FATTY ACID SYNTHASE"/>
    <property type="match status" value="1"/>
</dbReference>
<keyword evidence="1" id="KW-0596">Phosphopantetheine</keyword>
<keyword evidence="3" id="KW-0808">Transferase</keyword>
<dbReference type="SMART" id="SM00825">
    <property type="entry name" value="PKS_KS"/>
    <property type="match status" value="1"/>
</dbReference>
<protein>
    <recommendedName>
        <fullName evidence="5">Ketosynthase family 3 (KS3) domain-containing protein</fullName>
    </recommendedName>
</protein>
<evidence type="ECO:0000256" key="3">
    <source>
        <dbReference type="ARBA" id="ARBA00022679"/>
    </source>
</evidence>
<organism evidence="6 7">
    <name type="scientific">Salinactinospora qingdaonensis</name>
    <dbReference type="NCBI Taxonomy" id="702744"/>
    <lineage>
        <taxon>Bacteria</taxon>
        <taxon>Bacillati</taxon>
        <taxon>Actinomycetota</taxon>
        <taxon>Actinomycetes</taxon>
        <taxon>Streptosporangiales</taxon>
        <taxon>Nocardiopsidaceae</taxon>
        <taxon>Salinactinospora</taxon>
    </lineage>
</organism>
<keyword evidence="7" id="KW-1185">Reference proteome</keyword>
<evidence type="ECO:0000313" key="7">
    <source>
        <dbReference type="Proteomes" id="UP001500908"/>
    </source>
</evidence>
<evidence type="ECO:0000313" key="6">
    <source>
        <dbReference type="EMBL" id="GAA3755951.1"/>
    </source>
</evidence>
<keyword evidence="2" id="KW-0597">Phosphoprotein</keyword>
<dbReference type="CDD" id="cd00833">
    <property type="entry name" value="PKS"/>
    <property type="match status" value="1"/>
</dbReference>
<dbReference type="SUPFAM" id="SSF53901">
    <property type="entry name" value="Thiolase-like"/>
    <property type="match status" value="1"/>
</dbReference>
<dbReference type="PANTHER" id="PTHR43775:SF37">
    <property type="entry name" value="SI:DKEY-61P9.11"/>
    <property type="match status" value="1"/>
</dbReference>
<dbReference type="InterPro" id="IPR016039">
    <property type="entry name" value="Thiolase-like"/>
</dbReference>
<dbReference type="Pfam" id="PF00109">
    <property type="entry name" value="ketoacyl-synt"/>
    <property type="match status" value="1"/>
</dbReference>
<dbReference type="Gene3D" id="3.40.47.10">
    <property type="match status" value="1"/>
</dbReference>
<feature type="region of interest" description="Disordered" evidence="4">
    <location>
        <begin position="225"/>
        <end position="291"/>
    </location>
</feature>
<evidence type="ECO:0000256" key="2">
    <source>
        <dbReference type="ARBA" id="ARBA00022553"/>
    </source>
</evidence>
<dbReference type="Proteomes" id="UP001500908">
    <property type="component" value="Unassembled WGS sequence"/>
</dbReference>
<feature type="domain" description="Ketosynthase family 3 (KS3)" evidence="5">
    <location>
        <begin position="6"/>
        <end position="291"/>
    </location>
</feature>
<dbReference type="PROSITE" id="PS00606">
    <property type="entry name" value="KS3_1"/>
    <property type="match status" value="1"/>
</dbReference>
<feature type="compositionally biased region" description="Basic residues" evidence="4">
    <location>
        <begin position="241"/>
        <end position="272"/>
    </location>
</feature>
<sequence>MTQHTLEPIAIIGMSCRAAGIETLADLWEVVAGAQRRFTAVPPGRWHGMDPTGWPDPPRASLIDRPDRFDARFFGISPRMAAWMDPQHRMMLELAWHAVENAAIAPEALRDEPVAVFAGAFLTDYRERMSAVGRSDAAAFPGTLASFLANRVSYQFGWTGPSTVVDSACSSGLTALGLAVQGVPDGSRGCHQPDQLRSLHEQRPAQRSAVRLRCLGAVRARQGRLPPRRGWRVRAAAPAGRRARRRGPGARGHPGRGQRAQRARRRAHRNRCRLTGPAAAPYRSTCRLPGS</sequence>
<evidence type="ECO:0000256" key="1">
    <source>
        <dbReference type="ARBA" id="ARBA00022450"/>
    </source>
</evidence>
<dbReference type="InterPro" id="IPR050091">
    <property type="entry name" value="PKS_NRPS_Biosynth_Enz"/>
</dbReference>
<dbReference type="InterPro" id="IPR018201">
    <property type="entry name" value="Ketoacyl_synth_AS"/>
</dbReference>
<proteinExistence type="predicted"/>
<evidence type="ECO:0000259" key="5">
    <source>
        <dbReference type="PROSITE" id="PS52004"/>
    </source>
</evidence>
<dbReference type="EMBL" id="BAABDD010000022">
    <property type="protein sequence ID" value="GAA3755951.1"/>
    <property type="molecule type" value="Genomic_DNA"/>
</dbReference>
<dbReference type="PROSITE" id="PS52004">
    <property type="entry name" value="KS3_2"/>
    <property type="match status" value="1"/>
</dbReference>
<accession>A0ABP7G562</accession>
<evidence type="ECO:0000256" key="4">
    <source>
        <dbReference type="SAM" id="MobiDB-lite"/>
    </source>
</evidence>
<comment type="caution">
    <text evidence="6">The sequence shown here is derived from an EMBL/GenBank/DDBJ whole genome shotgun (WGS) entry which is preliminary data.</text>
</comment>
<reference evidence="7" key="1">
    <citation type="journal article" date="2019" name="Int. J. Syst. Evol. Microbiol.">
        <title>The Global Catalogue of Microorganisms (GCM) 10K type strain sequencing project: providing services to taxonomists for standard genome sequencing and annotation.</title>
        <authorList>
            <consortium name="The Broad Institute Genomics Platform"/>
            <consortium name="The Broad Institute Genome Sequencing Center for Infectious Disease"/>
            <person name="Wu L."/>
            <person name="Ma J."/>
        </authorList>
    </citation>
    <scope>NUCLEOTIDE SEQUENCE [LARGE SCALE GENOMIC DNA]</scope>
    <source>
        <strain evidence="7">JCM 17137</strain>
    </source>
</reference>
<dbReference type="InterPro" id="IPR014030">
    <property type="entry name" value="Ketoacyl_synth_N"/>
</dbReference>